<name>A0A9W7DQW6_9STRA</name>
<evidence type="ECO:0000313" key="3">
    <source>
        <dbReference type="Proteomes" id="UP001165122"/>
    </source>
</evidence>
<evidence type="ECO:0000313" key="2">
    <source>
        <dbReference type="EMBL" id="GMH47473.1"/>
    </source>
</evidence>
<keyword evidence="3" id="KW-1185">Reference proteome</keyword>
<feature type="compositionally biased region" description="Polar residues" evidence="1">
    <location>
        <begin position="1"/>
        <end position="11"/>
    </location>
</feature>
<dbReference type="Proteomes" id="UP001165122">
    <property type="component" value="Unassembled WGS sequence"/>
</dbReference>
<protein>
    <submittedName>
        <fullName evidence="2">Uncharacterized protein</fullName>
    </submittedName>
</protein>
<evidence type="ECO:0000256" key="1">
    <source>
        <dbReference type="SAM" id="MobiDB-lite"/>
    </source>
</evidence>
<comment type="caution">
    <text evidence="2">The sequence shown here is derived from an EMBL/GenBank/DDBJ whole genome shotgun (WGS) entry which is preliminary data.</text>
</comment>
<organism evidence="2 3">
    <name type="scientific">Triparma laevis f. longispina</name>
    <dbReference type="NCBI Taxonomy" id="1714387"/>
    <lineage>
        <taxon>Eukaryota</taxon>
        <taxon>Sar</taxon>
        <taxon>Stramenopiles</taxon>
        <taxon>Ochrophyta</taxon>
        <taxon>Bolidophyceae</taxon>
        <taxon>Parmales</taxon>
        <taxon>Triparmaceae</taxon>
        <taxon>Triparma</taxon>
    </lineage>
</organism>
<dbReference type="AlphaFoldDB" id="A0A9W7DQW6"/>
<feature type="region of interest" description="Disordered" evidence="1">
    <location>
        <begin position="1"/>
        <end position="40"/>
    </location>
</feature>
<proteinExistence type="predicted"/>
<dbReference type="OrthoDB" id="188202at2759"/>
<sequence>MNSARSRQPSGRSNLKNTNSRSTSNTSSRPKITVSSNKINAIAGPTKSMVERINERLAIIAASRGAHQKMELDDEEAGARPFTPTDHALTERPRLANMGLFPYEIDRAMNAMADADPNYQIKLKRTSEFRKTFPKPYVEMCEAEPETMQFDQTVASDKNKQTEMAKEFISRNRRRMWMFDVGYVKKSHPEVLDLMLDVDNFPGLMDELVAKERKLDRGSGSEKVTACLKMPKKLIKQEFLNDDWLSSMNRTSRKERMNRMFGESIKGRNTENCRVSCFKGF</sequence>
<accession>A0A9W7DQW6</accession>
<gene>
    <name evidence="2" type="ORF">TrLO_g2710</name>
</gene>
<dbReference type="EMBL" id="BRXW01000356">
    <property type="protein sequence ID" value="GMH47473.1"/>
    <property type="molecule type" value="Genomic_DNA"/>
</dbReference>
<reference evidence="3" key="1">
    <citation type="journal article" date="2023" name="Commun. Biol.">
        <title>Genome analysis of Parmales, the sister group of diatoms, reveals the evolutionary specialization of diatoms from phago-mixotrophs to photoautotrophs.</title>
        <authorList>
            <person name="Ban H."/>
            <person name="Sato S."/>
            <person name="Yoshikawa S."/>
            <person name="Yamada K."/>
            <person name="Nakamura Y."/>
            <person name="Ichinomiya M."/>
            <person name="Sato N."/>
            <person name="Blanc-Mathieu R."/>
            <person name="Endo H."/>
            <person name="Kuwata A."/>
            <person name="Ogata H."/>
        </authorList>
    </citation>
    <scope>NUCLEOTIDE SEQUENCE [LARGE SCALE GENOMIC DNA]</scope>
    <source>
        <strain evidence="3">NIES 3700</strain>
    </source>
</reference>
<feature type="compositionally biased region" description="Low complexity" evidence="1">
    <location>
        <begin position="12"/>
        <end position="29"/>
    </location>
</feature>